<dbReference type="Proteomes" id="UP000191522">
    <property type="component" value="Unassembled WGS sequence"/>
</dbReference>
<dbReference type="Pfam" id="PF10454">
    <property type="entry name" value="DUF2458"/>
    <property type="match status" value="1"/>
</dbReference>
<evidence type="ECO:0000313" key="2">
    <source>
        <dbReference type="EMBL" id="OQD78497.1"/>
    </source>
</evidence>
<keyword evidence="3" id="KW-1185">Reference proteome</keyword>
<accession>A0A1V6PP41</accession>
<evidence type="ECO:0000313" key="3">
    <source>
        <dbReference type="Proteomes" id="UP000191522"/>
    </source>
</evidence>
<feature type="compositionally biased region" description="Polar residues" evidence="1">
    <location>
        <begin position="209"/>
        <end position="220"/>
    </location>
</feature>
<organism evidence="2 3">
    <name type="scientific">Penicillium decumbens</name>
    <dbReference type="NCBI Taxonomy" id="69771"/>
    <lineage>
        <taxon>Eukaryota</taxon>
        <taxon>Fungi</taxon>
        <taxon>Dikarya</taxon>
        <taxon>Ascomycota</taxon>
        <taxon>Pezizomycotina</taxon>
        <taxon>Eurotiomycetes</taxon>
        <taxon>Eurotiomycetidae</taxon>
        <taxon>Eurotiales</taxon>
        <taxon>Aspergillaceae</taxon>
        <taxon>Penicillium</taxon>
    </lineage>
</organism>
<protein>
    <submittedName>
        <fullName evidence="2">Uncharacterized protein</fullName>
    </submittedName>
</protein>
<dbReference type="AlphaFoldDB" id="A0A1V6PP41"/>
<evidence type="ECO:0000256" key="1">
    <source>
        <dbReference type="SAM" id="MobiDB-lite"/>
    </source>
</evidence>
<sequence>MADHPYNPSDLNSVLQTLSSLASQNSSQNTSIPRTKTPQMPRRQQSEAHPSERPYSPQPKSSSGAPTTDPATITTWPAALRYVMRTVGQNEETQLRIRGLIRSQHSHERQWWDGRKTLIEKQQARGDKKKELDAVLRSIGAPVDTKEISNTVQDKEELANYDAKVYKASAQMADAMTAELRRLKIPFFVIQKSLIQESSELDSSEEPSAQGNGCEGSSQVTKAELASLQRRMLELLQDLCKE</sequence>
<dbReference type="InterPro" id="IPR018858">
    <property type="entry name" value="DUF2458"/>
</dbReference>
<proteinExistence type="predicted"/>
<dbReference type="OMA" id="QWFDARE"/>
<feature type="compositionally biased region" description="Polar residues" evidence="1">
    <location>
        <begin position="58"/>
        <end position="72"/>
    </location>
</feature>
<dbReference type="EMBL" id="MDYL01000001">
    <property type="protein sequence ID" value="OQD78497.1"/>
    <property type="molecule type" value="Genomic_DNA"/>
</dbReference>
<feature type="region of interest" description="Disordered" evidence="1">
    <location>
        <begin position="17"/>
        <end position="72"/>
    </location>
</feature>
<name>A0A1V6PP41_PENDC</name>
<reference evidence="3" key="1">
    <citation type="journal article" date="2017" name="Nat. Microbiol.">
        <title>Global analysis of biosynthetic gene clusters reveals vast potential of secondary metabolite production in Penicillium species.</title>
        <authorList>
            <person name="Nielsen J.C."/>
            <person name="Grijseels S."/>
            <person name="Prigent S."/>
            <person name="Ji B."/>
            <person name="Dainat J."/>
            <person name="Nielsen K.F."/>
            <person name="Frisvad J.C."/>
            <person name="Workman M."/>
            <person name="Nielsen J."/>
        </authorList>
    </citation>
    <scope>NUCLEOTIDE SEQUENCE [LARGE SCALE GENOMIC DNA]</scope>
    <source>
        <strain evidence="3">IBT 11843</strain>
    </source>
</reference>
<gene>
    <name evidence="2" type="ORF">PENDEC_c001G03408</name>
</gene>
<feature type="region of interest" description="Disordered" evidence="1">
    <location>
        <begin position="199"/>
        <end position="220"/>
    </location>
</feature>
<comment type="caution">
    <text evidence="2">The sequence shown here is derived from an EMBL/GenBank/DDBJ whole genome shotgun (WGS) entry which is preliminary data.</text>
</comment>
<feature type="compositionally biased region" description="Low complexity" evidence="1">
    <location>
        <begin position="17"/>
        <end position="31"/>
    </location>
</feature>